<dbReference type="PROSITE" id="PS51257">
    <property type="entry name" value="PROKAR_LIPOPROTEIN"/>
    <property type="match status" value="1"/>
</dbReference>
<accession>A0A2S9XH79</accession>
<comment type="caution">
    <text evidence="2">The sequence shown here is derived from an EMBL/GenBank/DDBJ whole genome shotgun (WGS) entry which is preliminary data.</text>
</comment>
<feature type="chain" id="PRO_5015715113" description="Lipoprotein" evidence="1">
    <location>
        <begin position="22"/>
        <end position="243"/>
    </location>
</feature>
<dbReference type="OrthoDB" id="9841503at2"/>
<dbReference type="EMBL" id="PVNK01000218">
    <property type="protein sequence ID" value="PRP92229.1"/>
    <property type="molecule type" value="Genomic_DNA"/>
</dbReference>
<dbReference type="AlphaFoldDB" id="A0A2S9XH79"/>
<feature type="signal peptide" evidence="1">
    <location>
        <begin position="1"/>
        <end position="21"/>
    </location>
</feature>
<evidence type="ECO:0000313" key="2">
    <source>
        <dbReference type="EMBL" id="PRP92229.1"/>
    </source>
</evidence>
<reference evidence="2 3" key="1">
    <citation type="submission" date="2018-03" db="EMBL/GenBank/DDBJ databases">
        <title>Draft Genome Sequences of the Obligatory Marine Myxobacteria Enhygromyxa salina SWB005.</title>
        <authorList>
            <person name="Poehlein A."/>
            <person name="Moghaddam J.A."/>
            <person name="Harms H."/>
            <person name="Alanjari M."/>
            <person name="Koenig G.M."/>
            <person name="Daniel R."/>
            <person name="Schaeberle T.F."/>
        </authorList>
    </citation>
    <scope>NUCLEOTIDE SEQUENCE [LARGE SCALE GENOMIC DNA]</scope>
    <source>
        <strain evidence="2 3">SWB005</strain>
    </source>
</reference>
<proteinExistence type="predicted"/>
<organism evidence="2 3">
    <name type="scientific">Enhygromyxa salina</name>
    <dbReference type="NCBI Taxonomy" id="215803"/>
    <lineage>
        <taxon>Bacteria</taxon>
        <taxon>Pseudomonadati</taxon>
        <taxon>Myxococcota</taxon>
        <taxon>Polyangia</taxon>
        <taxon>Nannocystales</taxon>
        <taxon>Nannocystaceae</taxon>
        <taxon>Enhygromyxa</taxon>
    </lineage>
</organism>
<sequence>MSKANLSTGSLACFMLSCALSSGCVSVRPDVEPSPPTELSSAPIVAQGIGDGRYVALESVPSPHASALLPPGARYRVVVAAPNELALVIVRPDDRISGRLRIRPSEACAGCSGPASSIMLDDFDGPPARVDVWASAGAMGGEATVGQRSAHWRVRLSPDGSVAGETWSVNHGAPSDELAELRRARAISADLQLLGVELQRSGALEPTSERELTELLALADLALELSVRAWEGRDRATLPNLND</sequence>
<evidence type="ECO:0000256" key="1">
    <source>
        <dbReference type="SAM" id="SignalP"/>
    </source>
</evidence>
<name>A0A2S9XH79_9BACT</name>
<keyword evidence="1" id="KW-0732">Signal</keyword>
<protein>
    <recommendedName>
        <fullName evidence="4">Lipoprotein</fullName>
    </recommendedName>
</protein>
<evidence type="ECO:0000313" key="3">
    <source>
        <dbReference type="Proteomes" id="UP000237968"/>
    </source>
</evidence>
<dbReference type="RefSeq" id="WP_106394276.1">
    <property type="nucleotide sequence ID" value="NZ_PVNK01000218.1"/>
</dbReference>
<dbReference type="Proteomes" id="UP000237968">
    <property type="component" value="Unassembled WGS sequence"/>
</dbReference>
<keyword evidence="3" id="KW-1185">Reference proteome</keyword>
<gene>
    <name evidence="2" type="ORF">ENSA5_50310</name>
</gene>
<evidence type="ECO:0008006" key="4">
    <source>
        <dbReference type="Google" id="ProtNLM"/>
    </source>
</evidence>